<keyword evidence="13" id="KW-1185">Reference proteome</keyword>
<dbReference type="PANTHER" id="PTHR42648:SF11">
    <property type="entry name" value="TRANSPOSON TY4-P GAG-POL POLYPROTEIN"/>
    <property type="match status" value="1"/>
</dbReference>
<keyword evidence="3" id="KW-0255">Endonuclease</keyword>
<dbReference type="GO" id="GO:0006310">
    <property type="term" value="P:DNA recombination"/>
    <property type="evidence" value="ECO:0007669"/>
    <property type="project" value="UniProtKB-KW"/>
</dbReference>
<evidence type="ECO:0000256" key="7">
    <source>
        <dbReference type="ARBA" id="ARBA00022918"/>
    </source>
</evidence>
<keyword evidence="5" id="KW-0460">Magnesium</keyword>
<evidence type="ECO:0000256" key="8">
    <source>
        <dbReference type="ARBA" id="ARBA00022932"/>
    </source>
</evidence>
<dbReference type="GO" id="GO:0004519">
    <property type="term" value="F:endonuclease activity"/>
    <property type="evidence" value="ECO:0007669"/>
    <property type="project" value="UniProtKB-KW"/>
</dbReference>
<dbReference type="EMBL" id="QJKJ01001301">
    <property type="protein sequence ID" value="RDY08304.1"/>
    <property type="molecule type" value="Genomic_DNA"/>
</dbReference>
<dbReference type="OrthoDB" id="1917367at2759"/>
<keyword evidence="4" id="KW-0378">Hydrolase</keyword>
<dbReference type="Pfam" id="PF07727">
    <property type="entry name" value="RVT_2"/>
    <property type="match status" value="1"/>
</dbReference>
<dbReference type="InterPro" id="IPR039537">
    <property type="entry name" value="Retrotran_Ty1/copia-like"/>
</dbReference>
<keyword evidence="7" id="KW-0695">RNA-directed DNA polymerase</keyword>
<name>A0A371I045_MUCPR</name>
<evidence type="ECO:0000256" key="6">
    <source>
        <dbReference type="ARBA" id="ARBA00022908"/>
    </source>
</evidence>
<evidence type="ECO:0000256" key="10">
    <source>
        <dbReference type="ARBA" id="ARBA00023268"/>
    </source>
</evidence>
<evidence type="ECO:0000313" key="12">
    <source>
        <dbReference type="EMBL" id="RDY08304.1"/>
    </source>
</evidence>
<keyword evidence="10" id="KW-0511">Multifunctional enzyme</keyword>
<keyword evidence="8" id="KW-0808">Transferase</keyword>
<dbReference type="STRING" id="157652.A0A371I045"/>
<dbReference type="Proteomes" id="UP000257109">
    <property type="component" value="Unassembled WGS sequence"/>
</dbReference>
<evidence type="ECO:0000256" key="5">
    <source>
        <dbReference type="ARBA" id="ARBA00022842"/>
    </source>
</evidence>
<protein>
    <recommendedName>
        <fullName evidence="11">Reverse transcriptase Ty1/copia-type domain-containing protein</fullName>
    </recommendedName>
</protein>
<evidence type="ECO:0000256" key="3">
    <source>
        <dbReference type="ARBA" id="ARBA00022759"/>
    </source>
</evidence>
<keyword evidence="6" id="KW-0229">DNA integration</keyword>
<dbReference type="GO" id="GO:0003887">
    <property type="term" value="F:DNA-directed DNA polymerase activity"/>
    <property type="evidence" value="ECO:0007669"/>
    <property type="project" value="UniProtKB-KW"/>
</dbReference>
<dbReference type="AlphaFoldDB" id="A0A371I045"/>
<feature type="non-terminal residue" evidence="12">
    <location>
        <position position="1"/>
    </location>
</feature>
<evidence type="ECO:0000256" key="4">
    <source>
        <dbReference type="ARBA" id="ARBA00022801"/>
    </source>
</evidence>
<dbReference type="GO" id="GO:0016787">
    <property type="term" value="F:hydrolase activity"/>
    <property type="evidence" value="ECO:0007669"/>
    <property type="project" value="UniProtKB-KW"/>
</dbReference>
<dbReference type="InterPro" id="IPR013103">
    <property type="entry name" value="RVT_2"/>
</dbReference>
<sequence>MTMCTTPTSFIDFVRMKASSVNLLSHILPQQNGVFERKNHIVEAVYTFVYILNRCPIKVVQDKTLINAWNGQQSLTKHLRVFGSICYIHASYQKKHKLEDKKGIVQNTNVTEFTTYKQRSSPSVEMSLDVKVDENVAWNWEKKLYAFSISTTTRIFSKVYFEMSKIFGGYLWNFPPCTRGFLGSYLLDRTDLGSYMEEEIKMIEKNNTRELIDCPHGKYIIGVKGVYETKLNPNGTIQKHKARLVTKGYLYQPGIDYKETFALVSHLDTIRALIALVAKKGWNIYQLYVKSTFLNEVLKEEIYVEQPRGFINKGNEDKVLRLRKALYDLKQAPQAWRSKSEPTLYIKTQGQYDILIVSLHDEEIRDDKQKKEMFISQKEYIEALLKKFKMYDYTSVAIPFVTNEKL</sequence>
<gene>
    <name evidence="12" type="ORF">CR513_07475</name>
</gene>
<evidence type="ECO:0000259" key="11">
    <source>
        <dbReference type="Pfam" id="PF07727"/>
    </source>
</evidence>
<dbReference type="GO" id="GO:0046872">
    <property type="term" value="F:metal ion binding"/>
    <property type="evidence" value="ECO:0007669"/>
    <property type="project" value="UniProtKB-KW"/>
</dbReference>
<keyword evidence="8" id="KW-0239">DNA-directed DNA polymerase</keyword>
<evidence type="ECO:0000256" key="1">
    <source>
        <dbReference type="ARBA" id="ARBA00022722"/>
    </source>
</evidence>
<evidence type="ECO:0000256" key="2">
    <source>
        <dbReference type="ARBA" id="ARBA00022723"/>
    </source>
</evidence>
<keyword evidence="1" id="KW-0540">Nuclease</keyword>
<proteinExistence type="predicted"/>
<dbReference type="GO" id="GO:0003964">
    <property type="term" value="F:RNA-directed DNA polymerase activity"/>
    <property type="evidence" value="ECO:0007669"/>
    <property type="project" value="UniProtKB-KW"/>
</dbReference>
<comment type="caution">
    <text evidence="12">The sequence shown here is derived from an EMBL/GenBank/DDBJ whole genome shotgun (WGS) entry which is preliminary data.</text>
</comment>
<organism evidence="12 13">
    <name type="scientific">Mucuna pruriens</name>
    <name type="common">Velvet bean</name>
    <name type="synonym">Dolichos pruriens</name>
    <dbReference type="NCBI Taxonomy" id="157652"/>
    <lineage>
        <taxon>Eukaryota</taxon>
        <taxon>Viridiplantae</taxon>
        <taxon>Streptophyta</taxon>
        <taxon>Embryophyta</taxon>
        <taxon>Tracheophyta</taxon>
        <taxon>Spermatophyta</taxon>
        <taxon>Magnoliopsida</taxon>
        <taxon>eudicotyledons</taxon>
        <taxon>Gunneridae</taxon>
        <taxon>Pentapetalae</taxon>
        <taxon>rosids</taxon>
        <taxon>fabids</taxon>
        <taxon>Fabales</taxon>
        <taxon>Fabaceae</taxon>
        <taxon>Papilionoideae</taxon>
        <taxon>50 kb inversion clade</taxon>
        <taxon>NPAAA clade</taxon>
        <taxon>indigoferoid/millettioid clade</taxon>
        <taxon>Phaseoleae</taxon>
        <taxon>Mucuna</taxon>
    </lineage>
</organism>
<dbReference type="GO" id="GO:0015074">
    <property type="term" value="P:DNA integration"/>
    <property type="evidence" value="ECO:0007669"/>
    <property type="project" value="UniProtKB-KW"/>
</dbReference>
<dbReference type="PANTHER" id="PTHR42648">
    <property type="entry name" value="TRANSPOSASE, PUTATIVE-RELATED"/>
    <property type="match status" value="1"/>
</dbReference>
<keyword evidence="8" id="KW-0548">Nucleotidyltransferase</keyword>
<accession>A0A371I045</accession>
<keyword evidence="9" id="KW-0233">DNA recombination</keyword>
<feature type="domain" description="Reverse transcriptase Ty1/copia-type" evidence="11">
    <location>
        <begin position="206"/>
        <end position="344"/>
    </location>
</feature>
<evidence type="ECO:0000256" key="9">
    <source>
        <dbReference type="ARBA" id="ARBA00023172"/>
    </source>
</evidence>
<reference evidence="12" key="1">
    <citation type="submission" date="2018-05" db="EMBL/GenBank/DDBJ databases">
        <title>Draft genome of Mucuna pruriens seed.</title>
        <authorList>
            <person name="Nnadi N.E."/>
            <person name="Vos R."/>
            <person name="Hasami M.H."/>
            <person name="Devisetty U.K."/>
            <person name="Aguiy J.C."/>
        </authorList>
    </citation>
    <scope>NUCLEOTIDE SEQUENCE [LARGE SCALE GENOMIC DNA]</scope>
    <source>
        <strain evidence="12">JCA_2017</strain>
    </source>
</reference>
<evidence type="ECO:0000313" key="13">
    <source>
        <dbReference type="Proteomes" id="UP000257109"/>
    </source>
</evidence>
<keyword evidence="2" id="KW-0479">Metal-binding</keyword>